<organism evidence="3 4">
    <name type="scientific">Thalassotalea insulae</name>
    <dbReference type="NCBI Taxonomy" id="2056778"/>
    <lineage>
        <taxon>Bacteria</taxon>
        <taxon>Pseudomonadati</taxon>
        <taxon>Pseudomonadota</taxon>
        <taxon>Gammaproteobacteria</taxon>
        <taxon>Alteromonadales</taxon>
        <taxon>Colwelliaceae</taxon>
        <taxon>Thalassotalea</taxon>
    </lineage>
</organism>
<dbReference type="Pfam" id="PF01551">
    <property type="entry name" value="Peptidase_M23"/>
    <property type="match status" value="1"/>
</dbReference>
<dbReference type="InterPro" id="IPR016047">
    <property type="entry name" value="M23ase_b-sheet_dom"/>
</dbReference>
<protein>
    <submittedName>
        <fullName evidence="3">Non-catalytic member of peptidase subfamily M23B</fullName>
    </submittedName>
</protein>
<dbReference type="InterPro" id="IPR050570">
    <property type="entry name" value="Cell_wall_metabolism_enzyme"/>
</dbReference>
<dbReference type="EMBL" id="BSST01000001">
    <property type="protein sequence ID" value="GLX78176.1"/>
    <property type="molecule type" value="Genomic_DNA"/>
</dbReference>
<name>A0ABQ6GQK5_9GAMM</name>
<keyword evidence="1" id="KW-0175">Coiled coil</keyword>
<dbReference type="RefSeq" id="WP_284244063.1">
    <property type="nucleotide sequence ID" value="NZ_BSST01000001.1"/>
</dbReference>
<feature type="domain" description="M23ase beta-sheet core" evidence="2">
    <location>
        <begin position="292"/>
        <end position="385"/>
    </location>
</feature>
<keyword evidence="4" id="KW-1185">Reference proteome</keyword>
<evidence type="ECO:0000313" key="4">
    <source>
        <dbReference type="Proteomes" id="UP001157186"/>
    </source>
</evidence>
<gene>
    <name evidence="3" type="ORF">tinsulaeT_15160</name>
</gene>
<dbReference type="InterPro" id="IPR011055">
    <property type="entry name" value="Dup_hybrid_motif"/>
</dbReference>
<dbReference type="CDD" id="cd12797">
    <property type="entry name" value="M23_peptidase"/>
    <property type="match status" value="1"/>
</dbReference>
<evidence type="ECO:0000259" key="2">
    <source>
        <dbReference type="Pfam" id="PF01551"/>
    </source>
</evidence>
<reference evidence="3 4" key="1">
    <citation type="submission" date="2023-03" db="EMBL/GenBank/DDBJ databases">
        <title>Draft genome sequence of Thalassotalea insulae KCTC 62186T.</title>
        <authorList>
            <person name="Sawabe T."/>
        </authorList>
    </citation>
    <scope>NUCLEOTIDE SEQUENCE [LARGE SCALE GENOMIC DNA]</scope>
    <source>
        <strain evidence="3 4">KCTC 62186</strain>
    </source>
</reference>
<dbReference type="SUPFAM" id="SSF51261">
    <property type="entry name" value="Duplicated hybrid motif"/>
    <property type="match status" value="1"/>
</dbReference>
<dbReference type="Gene3D" id="6.10.250.3150">
    <property type="match status" value="1"/>
</dbReference>
<dbReference type="Proteomes" id="UP001157186">
    <property type="component" value="Unassembled WGS sequence"/>
</dbReference>
<dbReference type="Gene3D" id="2.70.70.10">
    <property type="entry name" value="Glucose Permease (Domain IIA)"/>
    <property type="match status" value="1"/>
</dbReference>
<feature type="coiled-coil region" evidence="1">
    <location>
        <begin position="47"/>
        <end position="123"/>
    </location>
</feature>
<accession>A0ABQ6GQK5</accession>
<dbReference type="PANTHER" id="PTHR21666">
    <property type="entry name" value="PEPTIDASE-RELATED"/>
    <property type="match status" value="1"/>
</dbReference>
<evidence type="ECO:0000313" key="3">
    <source>
        <dbReference type="EMBL" id="GLX78176.1"/>
    </source>
</evidence>
<proteinExistence type="predicted"/>
<sequence length="390" mass="44499">MNHFSYLTEQLASAQKPPMLVFFILSLLVIIFTSSHVNGQETTDDKLKQVKQAISKQKTNIKKVDSKRQKLVNQLKHDELEIAKASKALNTTNKSLTATQQTITKLAKEKKELTSEQKRQEDILAKQLRAAYSTGHHDYLKLLLNQEDSGKVQRTISYYQYLNKARIKEITNYQQTIEKIIDVTNEQQQQAQQLEQLQQQQQQQKLALEKSSRQRKQTVTELNQQLLNSKQQLEKLLAEEANLTEALERIARLSKQEVNLNGLGKLKRQLSWPVKGRISRSFGSRKQDYLKWKGVLLSAPIGREVKTIHNGTILFSDWLKGYGLVTVVDHGKGYMSLYGHNQALLKSVGDRVETGEPIALVGQSGGQSQPALYFEIRHNGQAVNPKLWCR</sequence>
<dbReference type="PANTHER" id="PTHR21666:SF270">
    <property type="entry name" value="MUREIN HYDROLASE ACTIVATOR ENVC"/>
    <property type="match status" value="1"/>
</dbReference>
<evidence type="ECO:0000256" key="1">
    <source>
        <dbReference type="SAM" id="Coils"/>
    </source>
</evidence>
<comment type="caution">
    <text evidence="3">The sequence shown here is derived from an EMBL/GenBank/DDBJ whole genome shotgun (WGS) entry which is preliminary data.</text>
</comment>
<feature type="coiled-coil region" evidence="1">
    <location>
        <begin position="177"/>
        <end position="256"/>
    </location>
</feature>